<gene>
    <name evidence="2" type="ORF">C1SCF055_LOCUS26758</name>
</gene>
<dbReference type="EMBL" id="CAMXCT030002817">
    <property type="protein sequence ID" value="CAL4787965.1"/>
    <property type="molecule type" value="Genomic_DNA"/>
</dbReference>
<evidence type="ECO:0000256" key="1">
    <source>
        <dbReference type="SAM" id="MobiDB-lite"/>
    </source>
</evidence>
<dbReference type="AlphaFoldDB" id="A0A9P1G5C7"/>
<name>A0A9P1G5C7_9DINO</name>
<evidence type="ECO:0000313" key="2">
    <source>
        <dbReference type="EMBL" id="CAI4000653.1"/>
    </source>
</evidence>
<feature type="non-terminal residue" evidence="2">
    <location>
        <position position="1"/>
    </location>
</feature>
<feature type="region of interest" description="Disordered" evidence="1">
    <location>
        <begin position="1"/>
        <end position="23"/>
    </location>
</feature>
<comment type="caution">
    <text evidence="2">The sequence shown here is derived from an EMBL/GenBank/DDBJ whole genome shotgun (WGS) entry which is preliminary data.</text>
</comment>
<dbReference type="EMBL" id="CAMXCT010002817">
    <property type="protein sequence ID" value="CAI4000653.1"/>
    <property type="molecule type" value="Genomic_DNA"/>
</dbReference>
<evidence type="ECO:0000313" key="3">
    <source>
        <dbReference type="EMBL" id="CAL4787965.1"/>
    </source>
</evidence>
<dbReference type="EMBL" id="CAMXCT020002817">
    <property type="protein sequence ID" value="CAL1154028.1"/>
    <property type="molecule type" value="Genomic_DNA"/>
</dbReference>
<sequence length="200" mass="22551">MEQNPPPGHLLVGGLAEQPLSPREESRATCLRHTRPDVAILRACDILKVGCTQYPEVFFLRFLRIRSYRKEERTRVRHRKVLHWLAKSQIKGEFSEVAGRSKMHAASEVAKVTSLLKKAQPIGTAPSSETISVHERGTRRGCRLCSQICGREWHQHVTVADRSPLVDLGLWYHPGCRQLVPSSSCRCPGSRPLDACRKAK</sequence>
<reference evidence="3 4" key="2">
    <citation type="submission" date="2024-05" db="EMBL/GenBank/DDBJ databases">
        <authorList>
            <person name="Chen Y."/>
            <person name="Shah S."/>
            <person name="Dougan E. K."/>
            <person name="Thang M."/>
            <person name="Chan C."/>
        </authorList>
    </citation>
    <scope>NUCLEOTIDE SEQUENCE [LARGE SCALE GENOMIC DNA]</scope>
</reference>
<evidence type="ECO:0000313" key="4">
    <source>
        <dbReference type="Proteomes" id="UP001152797"/>
    </source>
</evidence>
<dbReference type="Proteomes" id="UP001152797">
    <property type="component" value="Unassembled WGS sequence"/>
</dbReference>
<reference evidence="2" key="1">
    <citation type="submission" date="2022-10" db="EMBL/GenBank/DDBJ databases">
        <authorList>
            <person name="Chen Y."/>
            <person name="Dougan E. K."/>
            <person name="Chan C."/>
            <person name="Rhodes N."/>
            <person name="Thang M."/>
        </authorList>
    </citation>
    <scope>NUCLEOTIDE SEQUENCE</scope>
</reference>
<protein>
    <submittedName>
        <fullName evidence="2">Uncharacterized protein</fullName>
    </submittedName>
</protein>
<proteinExistence type="predicted"/>
<keyword evidence="4" id="KW-1185">Reference proteome</keyword>
<organism evidence="2">
    <name type="scientific">Cladocopium goreaui</name>
    <dbReference type="NCBI Taxonomy" id="2562237"/>
    <lineage>
        <taxon>Eukaryota</taxon>
        <taxon>Sar</taxon>
        <taxon>Alveolata</taxon>
        <taxon>Dinophyceae</taxon>
        <taxon>Suessiales</taxon>
        <taxon>Symbiodiniaceae</taxon>
        <taxon>Cladocopium</taxon>
    </lineage>
</organism>
<accession>A0A9P1G5C7</accession>